<evidence type="ECO:0000313" key="1">
    <source>
        <dbReference type="EMBL" id="KAG7312962.1"/>
    </source>
</evidence>
<gene>
    <name evidence="1" type="ORF">JYU34_000032</name>
</gene>
<dbReference type="EMBL" id="JAHIBW010000001">
    <property type="protein sequence ID" value="KAG7312962.1"/>
    <property type="molecule type" value="Genomic_DNA"/>
</dbReference>
<name>A0ABQ7R6M8_PLUXY</name>
<protein>
    <submittedName>
        <fullName evidence="1">Uncharacterized protein</fullName>
    </submittedName>
</protein>
<organism evidence="1 2">
    <name type="scientific">Plutella xylostella</name>
    <name type="common">Diamondback moth</name>
    <name type="synonym">Plutella maculipennis</name>
    <dbReference type="NCBI Taxonomy" id="51655"/>
    <lineage>
        <taxon>Eukaryota</taxon>
        <taxon>Metazoa</taxon>
        <taxon>Ecdysozoa</taxon>
        <taxon>Arthropoda</taxon>
        <taxon>Hexapoda</taxon>
        <taxon>Insecta</taxon>
        <taxon>Pterygota</taxon>
        <taxon>Neoptera</taxon>
        <taxon>Endopterygota</taxon>
        <taxon>Lepidoptera</taxon>
        <taxon>Glossata</taxon>
        <taxon>Ditrysia</taxon>
        <taxon>Yponomeutoidea</taxon>
        <taxon>Plutellidae</taxon>
        <taxon>Plutella</taxon>
    </lineage>
</organism>
<reference evidence="1 2" key="1">
    <citation type="submission" date="2021-06" db="EMBL/GenBank/DDBJ databases">
        <title>A haploid diamondback moth (Plutella xylostella L.) genome assembly resolves 31 chromosomes and identifies a diamide resistance mutation.</title>
        <authorList>
            <person name="Ward C.M."/>
            <person name="Perry K.D."/>
            <person name="Baker G."/>
            <person name="Powis K."/>
            <person name="Heckel D.G."/>
            <person name="Baxter S.W."/>
        </authorList>
    </citation>
    <scope>NUCLEOTIDE SEQUENCE [LARGE SCALE GENOMIC DNA]</scope>
    <source>
        <strain evidence="1 2">LV</strain>
        <tissue evidence="1">Single pupa</tissue>
    </source>
</reference>
<sequence length="68" mass="7271">MSNVTNSNVNATATYLCVHPSHLWSCGLEAPPPADDRPVGAPRHPTKTRYAPFTIPPKTVTLISKSTG</sequence>
<evidence type="ECO:0000313" key="2">
    <source>
        <dbReference type="Proteomes" id="UP000823941"/>
    </source>
</evidence>
<keyword evidence="2" id="KW-1185">Reference proteome</keyword>
<comment type="caution">
    <text evidence="1">The sequence shown here is derived from an EMBL/GenBank/DDBJ whole genome shotgun (WGS) entry which is preliminary data.</text>
</comment>
<proteinExistence type="predicted"/>
<accession>A0ABQ7R6M8</accession>
<dbReference type="Proteomes" id="UP000823941">
    <property type="component" value="Chromosome 1"/>
</dbReference>